<dbReference type="InParanoid" id="G7YAI6"/>
<feature type="region of interest" description="Disordered" evidence="1">
    <location>
        <begin position="195"/>
        <end position="242"/>
    </location>
</feature>
<dbReference type="EMBL" id="DF143002">
    <property type="protein sequence ID" value="GAA49970.1"/>
    <property type="molecule type" value="Genomic_DNA"/>
</dbReference>
<accession>G7YAI6</accession>
<evidence type="ECO:0000313" key="3">
    <source>
        <dbReference type="Proteomes" id="UP000008909"/>
    </source>
</evidence>
<proteinExistence type="predicted"/>
<dbReference type="Proteomes" id="UP000008909">
    <property type="component" value="Unassembled WGS sequence"/>
</dbReference>
<gene>
    <name evidence="2" type="ORF">CLF_103870</name>
</gene>
<keyword evidence="3" id="KW-1185">Reference proteome</keyword>
<reference key="2">
    <citation type="submission" date="2011-10" db="EMBL/GenBank/DDBJ databases">
        <title>The genome and transcriptome sequence of Clonorchis sinensis provide insights into the carcinogenic liver fluke.</title>
        <authorList>
            <person name="Wang X."/>
            <person name="Huang Y."/>
            <person name="Chen W."/>
            <person name="Liu H."/>
            <person name="Guo L."/>
            <person name="Chen Y."/>
            <person name="Luo F."/>
            <person name="Zhou W."/>
            <person name="Sun J."/>
            <person name="Mao Q."/>
            <person name="Liang P."/>
            <person name="Zhou C."/>
            <person name="Tian Y."/>
            <person name="Men J."/>
            <person name="Lv X."/>
            <person name="Huang L."/>
            <person name="Zhou J."/>
            <person name="Hu Y."/>
            <person name="Li R."/>
            <person name="Zhang F."/>
            <person name="Lei H."/>
            <person name="Li X."/>
            <person name="Hu X."/>
            <person name="Liang C."/>
            <person name="Xu J."/>
            <person name="Wu Z."/>
            <person name="Yu X."/>
        </authorList>
    </citation>
    <scope>NUCLEOTIDE SEQUENCE</scope>
    <source>
        <strain>Henan</strain>
    </source>
</reference>
<evidence type="ECO:0000313" key="2">
    <source>
        <dbReference type="EMBL" id="GAA49970.1"/>
    </source>
</evidence>
<organism evidence="2 3">
    <name type="scientific">Clonorchis sinensis</name>
    <name type="common">Chinese liver fluke</name>
    <dbReference type="NCBI Taxonomy" id="79923"/>
    <lineage>
        <taxon>Eukaryota</taxon>
        <taxon>Metazoa</taxon>
        <taxon>Spiralia</taxon>
        <taxon>Lophotrochozoa</taxon>
        <taxon>Platyhelminthes</taxon>
        <taxon>Trematoda</taxon>
        <taxon>Digenea</taxon>
        <taxon>Opisthorchiida</taxon>
        <taxon>Opisthorchiata</taxon>
        <taxon>Opisthorchiidae</taxon>
        <taxon>Clonorchis</taxon>
    </lineage>
</organism>
<sequence length="268" mass="29588">MSSHLPHIPKSLVNEAVVSISTVRQMIQNEAHTLDRSRNTNAADLRMTVNAGSKLSNLVPFAVNSFKRPSCRKVIWKSMSGSVAKTVACAERFKQMALSSSKQMPGSPPISNFSKDEPITQLYQLTKISTVKRNCVDRDTMVTYVLEEPAIIISLSKDPLPEETFVQLVTSENPSVSFNVPPSLTSFQIPKPLSRRQLVHSKKRKREAVKDPLSRQLDSISSRPNSALSDKQSVNSIDFPPVMHQSPRLAPALLAVSGAVKKSKKKKS</sequence>
<protein>
    <submittedName>
        <fullName evidence="2">Ribonucleases P/MRP protein subunit RPP25</fullName>
    </submittedName>
</protein>
<evidence type="ECO:0000256" key="1">
    <source>
        <dbReference type="SAM" id="MobiDB-lite"/>
    </source>
</evidence>
<dbReference type="STRING" id="79923.G7YAI6"/>
<reference evidence="2" key="1">
    <citation type="journal article" date="2011" name="Genome Biol.">
        <title>The draft genome of the carcinogenic human liver fluke Clonorchis sinensis.</title>
        <authorList>
            <person name="Wang X."/>
            <person name="Chen W."/>
            <person name="Huang Y."/>
            <person name="Sun J."/>
            <person name="Men J."/>
            <person name="Liu H."/>
            <person name="Luo F."/>
            <person name="Guo L."/>
            <person name="Lv X."/>
            <person name="Deng C."/>
            <person name="Zhou C."/>
            <person name="Fan Y."/>
            <person name="Li X."/>
            <person name="Huang L."/>
            <person name="Hu Y."/>
            <person name="Liang C."/>
            <person name="Hu X."/>
            <person name="Xu J."/>
            <person name="Yu X."/>
        </authorList>
    </citation>
    <scope>NUCLEOTIDE SEQUENCE [LARGE SCALE GENOMIC DNA]</scope>
    <source>
        <strain evidence="2">Henan</strain>
    </source>
</reference>
<name>G7YAI6_CLOSI</name>
<feature type="compositionally biased region" description="Polar residues" evidence="1">
    <location>
        <begin position="216"/>
        <end position="236"/>
    </location>
</feature>
<dbReference type="AlphaFoldDB" id="G7YAI6"/>
<feature type="compositionally biased region" description="Basic residues" evidence="1">
    <location>
        <begin position="195"/>
        <end position="207"/>
    </location>
</feature>